<evidence type="ECO:0000256" key="3">
    <source>
        <dbReference type="ARBA" id="ARBA00023170"/>
    </source>
</evidence>
<dbReference type="InterPro" id="IPR000536">
    <property type="entry name" value="Nucl_hrmn_rcpt_lig-bd"/>
</dbReference>
<evidence type="ECO:0000313" key="5">
    <source>
        <dbReference type="EMBL" id="GMR46866.1"/>
    </source>
</evidence>
<proteinExistence type="predicted"/>
<gene>
    <name evidence="5" type="ORF">PMAYCL1PPCAC_17061</name>
</gene>
<dbReference type="PANTHER" id="PTHR46011">
    <property type="entry name" value="NUCLEAR HORMONE RECEPTOR FAMILY MEMBER NHR-86-RELATED"/>
    <property type="match status" value="1"/>
</dbReference>
<name>A0AAN5CLX0_9BILA</name>
<dbReference type="GO" id="GO:0005634">
    <property type="term" value="C:nucleus"/>
    <property type="evidence" value="ECO:0007669"/>
    <property type="project" value="TreeGrafter"/>
</dbReference>
<dbReference type="SMART" id="SM00430">
    <property type="entry name" value="HOLI"/>
    <property type="match status" value="1"/>
</dbReference>
<dbReference type="GO" id="GO:0003700">
    <property type="term" value="F:DNA-binding transcription factor activity"/>
    <property type="evidence" value="ECO:0007669"/>
    <property type="project" value="TreeGrafter"/>
</dbReference>
<accession>A0AAN5CLX0</accession>
<dbReference type="Gene3D" id="1.10.565.10">
    <property type="entry name" value="Retinoid X Receptor"/>
    <property type="match status" value="1"/>
</dbReference>
<comment type="caution">
    <text evidence="5">The sequence shown here is derived from an EMBL/GenBank/DDBJ whole genome shotgun (WGS) entry which is preliminary data.</text>
</comment>
<dbReference type="PROSITE" id="PS51843">
    <property type="entry name" value="NR_LBD"/>
    <property type="match status" value="1"/>
</dbReference>
<dbReference type="Proteomes" id="UP001328107">
    <property type="component" value="Unassembled WGS sequence"/>
</dbReference>
<dbReference type="PANTHER" id="PTHR46011:SF6">
    <property type="entry name" value="HIGH ZINC ACTIVATED NUCLEAR RECEPTOR PROTEIN"/>
    <property type="match status" value="1"/>
</dbReference>
<dbReference type="SUPFAM" id="SSF48508">
    <property type="entry name" value="Nuclear receptor ligand-binding domain"/>
    <property type="match status" value="1"/>
</dbReference>
<dbReference type="Pfam" id="PF00104">
    <property type="entry name" value="Hormone_recep"/>
    <property type="match status" value="1"/>
</dbReference>
<feature type="domain" description="NR LBD" evidence="4">
    <location>
        <begin position="11"/>
        <end position="230"/>
    </location>
</feature>
<dbReference type="InterPro" id="IPR035500">
    <property type="entry name" value="NHR-like_dom_sf"/>
</dbReference>
<reference evidence="6" key="1">
    <citation type="submission" date="2022-10" db="EMBL/GenBank/DDBJ databases">
        <title>Genome assembly of Pristionchus species.</title>
        <authorList>
            <person name="Yoshida K."/>
            <person name="Sommer R.J."/>
        </authorList>
    </citation>
    <scope>NUCLEOTIDE SEQUENCE [LARGE SCALE GENOMIC DNA]</scope>
    <source>
        <strain evidence="6">RS5460</strain>
    </source>
</reference>
<keyword evidence="6" id="KW-1185">Reference proteome</keyword>
<sequence length="230" mass="26536">MTRIRKSSEINLRPLNNFVHPSDIAEDSFPNIPATHEISYQTRRILMTTLFDFASISFPDFTTLSRDEKWRLVSGSAVRVSILESSYRSSKIYPDDNRVFVSYTTTISPDSLDYYLSSTPLLVNIEEAKKELRKNLEQNAGRSKRAMRRIDPSDEEFLAMLALSFWNNSHESLCRMAAQNRAAVMRDLHVYYTTRGETGYATRIGELFCLLMDNEALGVNSELYFRRQTT</sequence>
<evidence type="ECO:0000256" key="1">
    <source>
        <dbReference type="ARBA" id="ARBA00023015"/>
    </source>
</evidence>
<keyword evidence="1" id="KW-0805">Transcription regulation</keyword>
<evidence type="ECO:0000256" key="2">
    <source>
        <dbReference type="ARBA" id="ARBA00023163"/>
    </source>
</evidence>
<evidence type="ECO:0000259" key="4">
    <source>
        <dbReference type="PROSITE" id="PS51843"/>
    </source>
</evidence>
<evidence type="ECO:0000313" key="6">
    <source>
        <dbReference type="Proteomes" id="UP001328107"/>
    </source>
</evidence>
<dbReference type="EMBL" id="BTRK01000004">
    <property type="protein sequence ID" value="GMR46866.1"/>
    <property type="molecule type" value="Genomic_DNA"/>
</dbReference>
<protein>
    <recommendedName>
        <fullName evidence="4">NR LBD domain-containing protein</fullName>
    </recommendedName>
</protein>
<dbReference type="AlphaFoldDB" id="A0AAN5CLX0"/>
<keyword evidence="3" id="KW-0675">Receptor</keyword>
<organism evidence="5 6">
    <name type="scientific">Pristionchus mayeri</name>
    <dbReference type="NCBI Taxonomy" id="1317129"/>
    <lineage>
        <taxon>Eukaryota</taxon>
        <taxon>Metazoa</taxon>
        <taxon>Ecdysozoa</taxon>
        <taxon>Nematoda</taxon>
        <taxon>Chromadorea</taxon>
        <taxon>Rhabditida</taxon>
        <taxon>Rhabditina</taxon>
        <taxon>Diplogasteromorpha</taxon>
        <taxon>Diplogasteroidea</taxon>
        <taxon>Neodiplogasteridae</taxon>
        <taxon>Pristionchus</taxon>
    </lineage>
</organism>
<keyword evidence="2" id="KW-0804">Transcription</keyword>